<feature type="domain" description="Kazal-like" evidence="9">
    <location>
        <begin position="116"/>
        <end position="172"/>
    </location>
</feature>
<feature type="transmembrane region" description="Helical" evidence="8">
    <location>
        <begin position="287"/>
        <end position="308"/>
    </location>
</feature>
<evidence type="ECO:0000313" key="11">
    <source>
        <dbReference type="Proteomes" id="UP001634394"/>
    </source>
</evidence>
<evidence type="ECO:0000256" key="3">
    <source>
        <dbReference type="ARBA" id="ARBA00022475"/>
    </source>
</evidence>
<dbReference type="Proteomes" id="UP001634394">
    <property type="component" value="Unassembled WGS sequence"/>
</dbReference>
<dbReference type="InterPro" id="IPR004156">
    <property type="entry name" value="OATP"/>
</dbReference>
<evidence type="ECO:0000256" key="6">
    <source>
        <dbReference type="ARBA" id="ARBA00023136"/>
    </source>
</evidence>
<gene>
    <name evidence="10" type="ORF">ACJMK2_035915</name>
</gene>
<feature type="transmembrane region" description="Helical" evidence="8">
    <location>
        <begin position="43"/>
        <end position="63"/>
    </location>
</feature>
<evidence type="ECO:0000313" key="10">
    <source>
        <dbReference type="EMBL" id="KAL3872709.1"/>
    </source>
</evidence>
<evidence type="ECO:0000256" key="4">
    <source>
        <dbReference type="ARBA" id="ARBA00022692"/>
    </source>
</evidence>
<comment type="subcellular location">
    <subcellularLocation>
        <location evidence="1">Cell membrane</location>
        <topology evidence="1">Multi-pass membrane protein</topology>
    </subcellularLocation>
</comment>
<keyword evidence="4 8" id="KW-0812">Transmembrane</keyword>
<evidence type="ECO:0000256" key="7">
    <source>
        <dbReference type="ARBA" id="ARBA00023157"/>
    </source>
</evidence>
<reference evidence="10 11" key="1">
    <citation type="submission" date="2024-11" db="EMBL/GenBank/DDBJ databases">
        <title>Chromosome-level genome assembly of the freshwater bivalve Anodonta woodiana.</title>
        <authorList>
            <person name="Chen X."/>
        </authorList>
    </citation>
    <scope>NUCLEOTIDE SEQUENCE [LARGE SCALE GENOMIC DNA]</scope>
    <source>
        <strain evidence="10">MN2024</strain>
        <tissue evidence="10">Gills</tissue>
    </source>
</reference>
<accession>A0ABD3WFK2</accession>
<sequence>MRNTPFMLVSLAGTMEILVIEGLATFGMKILHQRFNVDLPTAGMAFGIVTIIGSSGGMLLGGYMVKRFQLKYRGIMRLCGGFMLISLLLSPTFLVHCTSPSIPGVSALYPGQDTYKGLTSTCNEECGCTTASFEPVCSGRNEMMFFNPCFAGCSLVIEANGSKTFRNCTCYNGIYTNITNPYMISGACTNQCDWLYGYCVLILFIMIVTFATMSPGTTATLRCVPDQQRSVAIGISVLIVRLLGKTPGPVLLGAIIDSTCQVWESKNGGDIGACWVYNNFDMGVRLMIWWVALKATGAILFIIASFMYKPEIENAQGD</sequence>
<protein>
    <recommendedName>
        <fullName evidence="9">Kazal-like domain-containing protein</fullName>
    </recommendedName>
</protein>
<dbReference type="PANTHER" id="PTHR11388:SF100">
    <property type="entry name" value="SOLUTE CARRIER ORGANIC ANION TRANSPORTER FAMILY MEMBER 4A1"/>
    <property type="match status" value="1"/>
</dbReference>
<feature type="transmembrane region" description="Helical" evidence="8">
    <location>
        <begin position="7"/>
        <end position="31"/>
    </location>
</feature>
<dbReference type="SUPFAM" id="SSF103473">
    <property type="entry name" value="MFS general substrate transporter"/>
    <property type="match status" value="1"/>
</dbReference>
<evidence type="ECO:0000256" key="5">
    <source>
        <dbReference type="ARBA" id="ARBA00022989"/>
    </source>
</evidence>
<keyword evidence="11" id="KW-1185">Reference proteome</keyword>
<keyword evidence="6 8" id="KW-0472">Membrane</keyword>
<dbReference type="Pfam" id="PF07648">
    <property type="entry name" value="Kazal_2"/>
    <property type="match status" value="1"/>
</dbReference>
<comment type="similarity">
    <text evidence="2">Belongs to the organo anion transporter (TC 2.A.60) family.</text>
</comment>
<keyword evidence="5 8" id="KW-1133">Transmembrane helix</keyword>
<comment type="caution">
    <text evidence="10">The sequence shown here is derived from an EMBL/GenBank/DDBJ whole genome shotgun (WGS) entry which is preliminary data.</text>
</comment>
<dbReference type="PANTHER" id="PTHR11388">
    <property type="entry name" value="ORGANIC ANION TRANSPORTER"/>
    <property type="match status" value="1"/>
</dbReference>
<name>A0ABD3WFK2_SINWO</name>
<dbReference type="AlphaFoldDB" id="A0ABD3WFK2"/>
<evidence type="ECO:0000256" key="2">
    <source>
        <dbReference type="ARBA" id="ARBA00009657"/>
    </source>
</evidence>
<dbReference type="InterPro" id="IPR036259">
    <property type="entry name" value="MFS_trans_sf"/>
</dbReference>
<dbReference type="Pfam" id="PF03137">
    <property type="entry name" value="OATP"/>
    <property type="match status" value="1"/>
</dbReference>
<feature type="transmembrane region" description="Helical" evidence="8">
    <location>
        <begin position="194"/>
        <end position="212"/>
    </location>
</feature>
<keyword evidence="3" id="KW-1003">Cell membrane</keyword>
<dbReference type="GO" id="GO:0005886">
    <property type="term" value="C:plasma membrane"/>
    <property type="evidence" value="ECO:0007669"/>
    <property type="project" value="UniProtKB-SubCell"/>
</dbReference>
<organism evidence="10 11">
    <name type="scientific">Sinanodonta woodiana</name>
    <name type="common">Chinese pond mussel</name>
    <name type="synonym">Anodonta woodiana</name>
    <dbReference type="NCBI Taxonomy" id="1069815"/>
    <lineage>
        <taxon>Eukaryota</taxon>
        <taxon>Metazoa</taxon>
        <taxon>Spiralia</taxon>
        <taxon>Lophotrochozoa</taxon>
        <taxon>Mollusca</taxon>
        <taxon>Bivalvia</taxon>
        <taxon>Autobranchia</taxon>
        <taxon>Heteroconchia</taxon>
        <taxon>Palaeoheterodonta</taxon>
        <taxon>Unionida</taxon>
        <taxon>Unionoidea</taxon>
        <taxon>Unionidae</taxon>
        <taxon>Unioninae</taxon>
        <taxon>Sinanodonta</taxon>
    </lineage>
</organism>
<keyword evidence="7" id="KW-1015">Disulfide bond</keyword>
<dbReference type="EMBL" id="JBJQND010000006">
    <property type="protein sequence ID" value="KAL3872709.1"/>
    <property type="molecule type" value="Genomic_DNA"/>
</dbReference>
<dbReference type="PROSITE" id="PS51465">
    <property type="entry name" value="KAZAL_2"/>
    <property type="match status" value="1"/>
</dbReference>
<dbReference type="InterPro" id="IPR002350">
    <property type="entry name" value="Kazal_dom"/>
</dbReference>
<evidence type="ECO:0000259" key="9">
    <source>
        <dbReference type="PROSITE" id="PS51465"/>
    </source>
</evidence>
<evidence type="ECO:0000256" key="8">
    <source>
        <dbReference type="SAM" id="Phobius"/>
    </source>
</evidence>
<proteinExistence type="inferred from homology"/>
<evidence type="ECO:0000256" key="1">
    <source>
        <dbReference type="ARBA" id="ARBA00004651"/>
    </source>
</evidence>